<feature type="compositionally biased region" description="Basic and acidic residues" evidence="3">
    <location>
        <begin position="488"/>
        <end position="498"/>
    </location>
</feature>
<keyword evidence="1" id="KW-0479">Metal-binding</keyword>
<feature type="region of interest" description="Disordered" evidence="3">
    <location>
        <begin position="1"/>
        <end position="27"/>
    </location>
</feature>
<accession>A0AA40BS67</accession>
<evidence type="ECO:0000256" key="3">
    <source>
        <dbReference type="SAM" id="MobiDB-lite"/>
    </source>
</evidence>
<feature type="coiled-coil region" evidence="2">
    <location>
        <begin position="36"/>
        <end position="63"/>
    </location>
</feature>
<proteinExistence type="predicted"/>
<feature type="compositionally biased region" description="Polar residues" evidence="3">
    <location>
        <begin position="1"/>
        <end position="17"/>
    </location>
</feature>
<organism evidence="5 6">
    <name type="scientific">Apiosordaria backusii</name>
    <dbReference type="NCBI Taxonomy" id="314023"/>
    <lineage>
        <taxon>Eukaryota</taxon>
        <taxon>Fungi</taxon>
        <taxon>Dikarya</taxon>
        <taxon>Ascomycota</taxon>
        <taxon>Pezizomycotina</taxon>
        <taxon>Sordariomycetes</taxon>
        <taxon>Sordariomycetidae</taxon>
        <taxon>Sordariales</taxon>
        <taxon>Lasiosphaeriaceae</taxon>
        <taxon>Apiosordaria</taxon>
    </lineage>
</organism>
<dbReference type="InterPro" id="IPR013087">
    <property type="entry name" value="Znf_C2H2_type"/>
</dbReference>
<feature type="region of interest" description="Disordered" evidence="3">
    <location>
        <begin position="250"/>
        <end position="292"/>
    </location>
</feature>
<dbReference type="Proteomes" id="UP001172159">
    <property type="component" value="Unassembled WGS sequence"/>
</dbReference>
<dbReference type="PROSITE" id="PS50157">
    <property type="entry name" value="ZINC_FINGER_C2H2_2"/>
    <property type="match status" value="1"/>
</dbReference>
<feature type="region of interest" description="Disordered" evidence="3">
    <location>
        <begin position="488"/>
        <end position="523"/>
    </location>
</feature>
<evidence type="ECO:0000313" key="5">
    <source>
        <dbReference type="EMBL" id="KAK0739360.1"/>
    </source>
</evidence>
<dbReference type="Gene3D" id="3.30.160.60">
    <property type="entry name" value="Classic Zinc Finger"/>
    <property type="match status" value="1"/>
</dbReference>
<keyword evidence="1" id="KW-0862">Zinc</keyword>
<sequence>MASSNHIIAELPSSNLASPHELAPSTVEPSHIYAGHSSTEEKAQDFECRLRALEKAFQEHQEVCSSRRSKSALMRALAKLLIPGSSGSSQKTQTYSQISLGTQSESDRGQYIKRWAISQVSLGQYESLKSQSQHHPSSSDRSLVKALPDVEMMDTSPVDINSPVEIMSTERKRMSELRFTAATAVESKMNSPNRAMHSIPAFPTTPVVARTANSNIINSTPMVSPTGISIMVDSLVAGSSNISPASTFTPLSSLSTGSPLDAGLRHVTSRTRRRSTKDSLGPTNLSPTQSPITFTGDLALGATQPFEFIMASPDITTPQFAPYFPGQMTQSHMSTVPESPMGVHPHFTYTNNSGWQGEESPIVPNAAYFDNGEHHWNSASAGDNLYVSAPNHIQGEPMHTFPSTMSDVPGEAPTHTSFDTDGSAVGQLAGEPSLFGCQPCKFYPDPGPDQRKKLAKHKRTDKHREITGEGDVETFQCRHCEATYNRRDNLVQHEKSHEFAPLPNDRPAKRRRQSSIAIHSGRK</sequence>
<feature type="compositionally biased region" description="Polar residues" evidence="3">
    <location>
        <begin position="281"/>
        <end position="292"/>
    </location>
</feature>
<dbReference type="PROSITE" id="PS00028">
    <property type="entry name" value="ZINC_FINGER_C2H2_1"/>
    <property type="match status" value="1"/>
</dbReference>
<dbReference type="AlphaFoldDB" id="A0AA40BS67"/>
<name>A0AA40BS67_9PEZI</name>
<protein>
    <recommendedName>
        <fullName evidence="4">C2H2-type domain-containing protein</fullName>
    </recommendedName>
</protein>
<keyword evidence="6" id="KW-1185">Reference proteome</keyword>
<keyword evidence="1" id="KW-0863">Zinc-finger</keyword>
<feature type="region of interest" description="Disordered" evidence="3">
    <location>
        <begin position="446"/>
        <end position="467"/>
    </location>
</feature>
<keyword evidence="2" id="KW-0175">Coiled coil</keyword>
<feature type="compositionally biased region" description="Low complexity" evidence="3">
    <location>
        <begin position="250"/>
        <end position="260"/>
    </location>
</feature>
<evidence type="ECO:0000256" key="1">
    <source>
        <dbReference type="PROSITE-ProRule" id="PRU00042"/>
    </source>
</evidence>
<feature type="domain" description="C2H2-type" evidence="4">
    <location>
        <begin position="475"/>
        <end position="497"/>
    </location>
</feature>
<evidence type="ECO:0000259" key="4">
    <source>
        <dbReference type="PROSITE" id="PS50157"/>
    </source>
</evidence>
<dbReference type="GO" id="GO:0008270">
    <property type="term" value="F:zinc ion binding"/>
    <property type="evidence" value="ECO:0007669"/>
    <property type="project" value="UniProtKB-KW"/>
</dbReference>
<reference evidence="5" key="1">
    <citation type="submission" date="2023-06" db="EMBL/GenBank/DDBJ databases">
        <title>Genome-scale phylogeny and comparative genomics of the fungal order Sordariales.</title>
        <authorList>
            <consortium name="Lawrence Berkeley National Laboratory"/>
            <person name="Hensen N."/>
            <person name="Bonometti L."/>
            <person name="Westerberg I."/>
            <person name="Brannstrom I.O."/>
            <person name="Guillou S."/>
            <person name="Cros-Aarteil S."/>
            <person name="Calhoun S."/>
            <person name="Haridas S."/>
            <person name="Kuo A."/>
            <person name="Mondo S."/>
            <person name="Pangilinan J."/>
            <person name="Riley R."/>
            <person name="Labutti K."/>
            <person name="Andreopoulos B."/>
            <person name="Lipzen A."/>
            <person name="Chen C."/>
            <person name="Yanf M."/>
            <person name="Daum C."/>
            <person name="Ng V."/>
            <person name="Clum A."/>
            <person name="Steindorff A."/>
            <person name="Ohm R."/>
            <person name="Martin F."/>
            <person name="Silar P."/>
            <person name="Natvig D."/>
            <person name="Lalanne C."/>
            <person name="Gautier V."/>
            <person name="Ament-Velasquez S.L."/>
            <person name="Kruys A."/>
            <person name="Hutchinson M.I."/>
            <person name="Powell A.J."/>
            <person name="Barry K."/>
            <person name="Miller A.N."/>
            <person name="Grigoriev I.V."/>
            <person name="Debuchy R."/>
            <person name="Gladieux P."/>
            <person name="Thoren M.H."/>
            <person name="Johannesson H."/>
        </authorList>
    </citation>
    <scope>NUCLEOTIDE SEQUENCE</scope>
    <source>
        <strain evidence="5">CBS 540.89</strain>
    </source>
</reference>
<feature type="region of interest" description="Disordered" evidence="3">
    <location>
        <begin position="406"/>
        <end position="425"/>
    </location>
</feature>
<evidence type="ECO:0000313" key="6">
    <source>
        <dbReference type="Proteomes" id="UP001172159"/>
    </source>
</evidence>
<gene>
    <name evidence="5" type="ORF">B0T21DRAFT_409711</name>
</gene>
<dbReference type="EMBL" id="JAUKTV010000004">
    <property type="protein sequence ID" value="KAK0739360.1"/>
    <property type="molecule type" value="Genomic_DNA"/>
</dbReference>
<evidence type="ECO:0000256" key="2">
    <source>
        <dbReference type="SAM" id="Coils"/>
    </source>
</evidence>
<comment type="caution">
    <text evidence="5">The sequence shown here is derived from an EMBL/GenBank/DDBJ whole genome shotgun (WGS) entry which is preliminary data.</text>
</comment>